<dbReference type="EMBL" id="JBHFEH010000007">
    <property type="protein sequence ID" value="KAL2056669.1"/>
    <property type="molecule type" value="Genomic_DNA"/>
</dbReference>
<accession>A0ABR4BFP1</accession>
<keyword evidence="3" id="KW-1185">Reference proteome</keyword>
<feature type="region of interest" description="Disordered" evidence="1">
    <location>
        <begin position="21"/>
        <end position="65"/>
    </location>
</feature>
<evidence type="ECO:0000313" key="2">
    <source>
        <dbReference type="EMBL" id="KAL2056669.1"/>
    </source>
</evidence>
<gene>
    <name evidence="2" type="ORF">ABVK25_003063</name>
</gene>
<evidence type="ECO:0000313" key="3">
    <source>
        <dbReference type="Proteomes" id="UP001590951"/>
    </source>
</evidence>
<evidence type="ECO:0000256" key="1">
    <source>
        <dbReference type="SAM" id="MobiDB-lite"/>
    </source>
</evidence>
<protein>
    <submittedName>
        <fullName evidence="2">Uncharacterized protein</fullName>
    </submittedName>
</protein>
<dbReference type="Proteomes" id="UP001590951">
    <property type="component" value="Unassembled WGS sequence"/>
</dbReference>
<proteinExistence type="predicted"/>
<sequence>MRATVRDAKAKLQRIDAARATVETSWENQLEQTHDTTTWSSKSSSESTRSWTSKTSPGPSKWDIVSGVRQPFDMRCQCCLERAMRHETESRARALTAARQALEDSKAAERLY</sequence>
<comment type="caution">
    <text evidence="2">The sequence shown here is derived from an EMBL/GenBank/DDBJ whole genome shotgun (WGS) entry which is preliminary data.</text>
</comment>
<feature type="compositionally biased region" description="Polar residues" evidence="1">
    <location>
        <begin position="22"/>
        <end position="31"/>
    </location>
</feature>
<feature type="compositionally biased region" description="Low complexity" evidence="1">
    <location>
        <begin position="36"/>
        <end position="56"/>
    </location>
</feature>
<reference evidence="2 3" key="1">
    <citation type="submission" date="2024-09" db="EMBL/GenBank/DDBJ databases">
        <title>Rethinking Asexuality: The Enigmatic Case of Functional Sexual Genes in Lepraria (Stereocaulaceae).</title>
        <authorList>
            <person name="Doellman M."/>
            <person name="Sun Y."/>
            <person name="Barcenas-Pena A."/>
            <person name="Lumbsch H.T."/>
            <person name="Grewe F."/>
        </authorList>
    </citation>
    <scope>NUCLEOTIDE SEQUENCE [LARGE SCALE GENOMIC DNA]</scope>
    <source>
        <strain evidence="2 3">Grewe 0041</strain>
    </source>
</reference>
<organism evidence="2 3">
    <name type="scientific">Lepraria finkii</name>
    <dbReference type="NCBI Taxonomy" id="1340010"/>
    <lineage>
        <taxon>Eukaryota</taxon>
        <taxon>Fungi</taxon>
        <taxon>Dikarya</taxon>
        <taxon>Ascomycota</taxon>
        <taxon>Pezizomycotina</taxon>
        <taxon>Lecanoromycetes</taxon>
        <taxon>OSLEUM clade</taxon>
        <taxon>Lecanoromycetidae</taxon>
        <taxon>Lecanorales</taxon>
        <taxon>Lecanorineae</taxon>
        <taxon>Stereocaulaceae</taxon>
        <taxon>Lepraria</taxon>
    </lineage>
</organism>
<name>A0ABR4BFP1_9LECA</name>